<name>A0A7V0XFC6_UNCW3</name>
<dbReference type="Proteomes" id="UP000885672">
    <property type="component" value="Unassembled WGS sequence"/>
</dbReference>
<dbReference type="InterPro" id="IPR028994">
    <property type="entry name" value="Integrin_alpha_N"/>
</dbReference>
<dbReference type="SUPFAM" id="SSF69318">
    <property type="entry name" value="Integrin alpha N-terminal domain"/>
    <property type="match status" value="1"/>
</dbReference>
<reference evidence="2" key="1">
    <citation type="journal article" date="2020" name="mSystems">
        <title>Genome- and Community-Level Interaction Insights into Carbon Utilization and Element Cycling Functions of Hydrothermarchaeota in Hydrothermal Sediment.</title>
        <authorList>
            <person name="Zhou Z."/>
            <person name="Liu Y."/>
            <person name="Xu W."/>
            <person name="Pan J."/>
            <person name="Luo Z.H."/>
            <person name="Li M."/>
        </authorList>
    </citation>
    <scope>NUCLEOTIDE SEQUENCE [LARGE SCALE GENOMIC DNA]</scope>
    <source>
        <strain evidence="2">SpSt-1182</strain>
    </source>
</reference>
<dbReference type="AlphaFoldDB" id="A0A7V0XFC6"/>
<keyword evidence="1" id="KW-0732">Signal</keyword>
<sequence length="593" mass="63446">MQPASVSIREMEAVMSVLVLFLLAAGPASFLKMTVSGPETSVPLATEVREVEGVAPELAEASLPLMPGWPKSVSNWIFAPSRGVALADLNGDGRQEVILTTSAGQVHVWRHDGSYYPGWPVALPTGVGQYTVSVADVNRDGNLEIAVGTRVLSAGSGPVYLFDANGNVKPGWPFAGAGGYFNEAPTLADVDGDDTLEIIIAERVYPEGYLYVLRHDGRIQPGAWPCTLDHVPATGAAVADLDGDGTVEIVQASYNSLYVFQADGSLRPGWPKTMPDGRNWSYQSPALADIDGDDTLEIVTAMHKEGGGAYVFRHDGTNQTGWPRSYSRWTYCPPTVADLYRDGELKVLCGVSGGVSGYSDVLYAYDSQGGVLPGFPFVSETGSNEPNLTVADITGDGEMEVVFTSNRITSADSLGFVYALDNSGALVPGFPLRPWGFTYLNGPNVADVNGSGMLDIVAVSAYADRIDVTIWEAGVPFDRESWEWPTYQFDMARTGRYERAVTAVAEGVPNRAASALRPVFGSGRVRFSLVEPGPVRVELYDAAGRRVERLFDGRLPAGEHELVLPAGSGHEVGFLRVEQAGRVSVAKAISVRP</sequence>
<gene>
    <name evidence="2" type="ORF">ENN51_04430</name>
</gene>
<comment type="caution">
    <text evidence="2">The sequence shown here is derived from an EMBL/GenBank/DDBJ whole genome shotgun (WGS) entry which is preliminary data.</text>
</comment>
<dbReference type="Gene3D" id="2.130.10.130">
    <property type="entry name" value="Integrin alpha, N-terminal"/>
    <property type="match status" value="1"/>
</dbReference>
<dbReference type="PANTHER" id="PTHR44103">
    <property type="entry name" value="PROPROTEIN CONVERTASE P"/>
    <property type="match status" value="1"/>
</dbReference>
<protein>
    <submittedName>
        <fullName evidence="2">VCBS repeat-containing protein</fullName>
    </submittedName>
</protein>
<organism evidence="2">
    <name type="scientific">candidate division WOR-3 bacterium</name>
    <dbReference type="NCBI Taxonomy" id="2052148"/>
    <lineage>
        <taxon>Bacteria</taxon>
        <taxon>Bacteria division WOR-3</taxon>
    </lineage>
</organism>
<dbReference type="EMBL" id="DSBX01000166">
    <property type="protein sequence ID" value="HDQ99515.1"/>
    <property type="molecule type" value="Genomic_DNA"/>
</dbReference>
<dbReference type="InterPro" id="IPR013517">
    <property type="entry name" value="FG-GAP"/>
</dbReference>
<evidence type="ECO:0000256" key="1">
    <source>
        <dbReference type="ARBA" id="ARBA00022729"/>
    </source>
</evidence>
<accession>A0A7V0XFC6</accession>
<evidence type="ECO:0000313" key="2">
    <source>
        <dbReference type="EMBL" id="HDQ99515.1"/>
    </source>
</evidence>
<proteinExistence type="predicted"/>
<dbReference type="PANTHER" id="PTHR44103:SF1">
    <property type="entry name" value="PROPROTEIN CONVERTASE P"/>
    <property type="match status" value="1"/>
</dbReference>
<dbReference type="Pfam" id="PF13517">
    <property type="entry name" value="FG-GAP_3"/>
    <property type="match status" value="2"/>
</dbReference>